<dbReference type="OrthoDB" id="5588024at2759"/>
<keyword evidence="3" id="KW-1185">Reference proteome</keyword>
<keyword evidence="1" id="KW-0812">Transmembrane</keyword>
<evidence type="ECO:0000313" key="2">
    <source>
        <dbReference type="EMBL" id="ORX71476.1"/>
    </source>
</evidence>
<feature type="transmembrane region" description="Helical" evidence="1">
    <location>
        <begin position="90"/>
        <end position="109"/>
    </location>
</feature>
<keyword evidence="1" id="KW-0472">Membrane</keyword>
<feature type="transmembrane region" description="Helical" evidence="1">
    <location>
        <begin position="47"/>
        <end position="69"/>
    </location>
</feature>
<gene>
    <name evidence="2" type="ORF">DL89DRAFT_126791</name>
</gene>
<comment type="caution">
    <text evidence="2">The sequence shown here is derived from an EMBL/GenBank/DDBJ whole genome shotgun (WGS) entry which is preliminary data.</text>
</comment>
<dbReference type="EMBL" id="MCFD01000004">
    <property type="protein sequence ID" value="ORX71476.1"/>
    <property type="molecule type" value="Genomic_DNA"/>
</dbReference>
<dbReference type="AlphaFoldDB" id="A0A1Y1WE13"/>
<evidence type="ECO:0000256" key="1">
    <source>
        <dbReference type="SAM" id="Phobius"/>
    </source>
</evidence>
<accession>A0A1Y1WE13</accession>
<sequence length="292" mass="30971">MLGTTAGFFCAIWAGTLLSEPLASSFTSFDYPDVDVDGYYYFGGKDIALSLLLASKLLFVRALLFRYVLRPLLRACGVTTFERRQQIAEHLYLAAVSGVSVLAGAYFALPLVEGVEGVWSGYPSLSVPFAAKVFVVTQAAYRISELAVLYFEGESRQDYYDHAIVLYLTAGLIACAGRLGLVGFAGAVAVCIDLPVLCSAAARITGIGFGAAKMAAIAVRCAVLPLLALSTARGAPEVLAEGNPDEGLLWTQGMRITFLSTLFVVLALGINEAIGAKAEETTKAVARGKKDQ</sequence>
<dbReference type="Proteomes" id="UP000193922">
    <property type="component" value="Unassembled WGS sequence"/>
</dbReference>
<keyword evidence="1" id="KW-1133">Transmembrane helix</keyword>
<dbReference type="RefSeq" id="XP_040744991.1">
    <property type="nucleotide sequence ID" value="XM_040883275.1"/>
</dbReference>
<protein>
    <submittedName>
        <fullName evidence="2">Uncharacterized protein</fullName>
    </submittedName>
</protein>
<dbReference type="STRING" id="61395.A0A1Y1WE13"/>
<evidence type="ECO:0000313" key="3">
    <source>
        <dbReference type="Proteomes" id="UP000193922"/>
    </source>
</evidence>
<proteinExistence type="predicted"/>
<feature type="transmembrane region" description="Helical" evidence="1">
    <location>
        <begin position="256"/>
        <end position="274"/>
    </location>
</feature>
<feature type="transmembrane region" description="Helical" evidence="1">
    <location>
        <begin position="163"/>
        <end position="181"/>
    </location>
</feature>
<organism evidence="2 3">
    <name type="scientific">Linderina pennispora</name>
    <dbReference type="NCBI Taxonomy" id="61395"/>
    <lineage>
        <taxon>Eukaryota</taxon>
        <taxon>Fungi</taxon>
        <taxon>Fungi incertae sedis</taxon>
        <taxon>Zoopagomycota</taxon>
        <taxon>Kickxellomycotina</taxon>
        <taxon>Kickxellomycetes</taxon>
        <taxon>Kickxellales</taxon>
        <taxon>Kickxellaceae</taxon>
        <taxon>Linderina</taxon>
    </lineage>
</organism>
<dbReference type="GeneID" id="63799923"/>
<name>A0A1Y1WE13_9FUNG</name>
<feature type="transmembrane region" description="Helical" evidence="1">
    <location>
        <begin position="217"/>
        <end position="236"/>
    </location>
</feature>
<reference evidence="2 3" key="1">
    <citation type="submission" date="2016-07" db="EMBL/GenBank/DDBJ databases">
        <title>Pervasive Adenine N6-methylation of Active Genes in Fungi.</title>
        <authorList>
            <consortium name="DOE Joint Genome Institute"/>
            <person name="Mondo S.J."/>
            <person name="Dannebaum R.O."/>
            <person name="Kuo R.C."/>
            <person name="Labutti K."/>
            <person name="Haridas S."/>
            <person name="Kuo A."/>
            <person name="Salamov A."/>
            <person name="Ahrendt S.R."/>
            <person name="Lipzen A."/>
            <person name="Sullivan W."/>
            <person name="Andreopoulos W.B."/>
            <person name="Clum A."/>
            <person name="Lindquist E."/>
            <person name="Daum C."/>
            <person name="Ramamoorthy G.K."/>
            <person name="Gryganskyi A."/>
            <person name="Culley D."/>
            <person name="Magnuson J.K."/>
            <person name="James T.Y."/>
            <person name="O'Malley M.A."/>
            <person name="Stajich J.E."/>
            <person name="Spatafora J.W."/>
            <person name="Visel A."/>
            <person name="Grigoriev I.V."/>
        </authorList>
    </citation>
    <scope>NUCLEOTIDE SEQUENCE [LARGE SCALE GENOMIC DNA]</scope>
    <source>
        <strain evidence="2 3">ATCC 12442</strain>
    </source>
</reference>